<feature type="domain" description="Core-binding (CB)" evidence="7">
    <location>
        <begin position="31"/>
        <end position="124"/>
    </location>
</feature>
<name>A0A1G9XXW8_9EURY</name>
<dbReference type="RefSeq" id="WP_089733980.1">
    <property type="nucleotide sequence ID" value="NZ_FNIA01000012.1"/>
</dbReference>
<evidence type="ECO:0000313" key="9">
    <source>
        <dbReference type="Proteomes" id="UP000199370"/>
    </source>
</evidence>
<keyword evidence="2 4" id="KW-0238">DNA-binding</keyword>
<dbReference type="OrthoDB" id="330648at2157"/>
<dbReference type="AlphaFoldDB" id="A0A1G9XXW8"/>
<gene>
    <name evidence="8" type="ORF">SAMN05192554_1123</name>
</gene>
<keyword evidence="3" id="KW-0233">DNA recombination</keyword>
<dbReference type="InterPro" id="IPR010998">
    <property type="entry name" value="Integrase_recombinase_N"/>
</dbReference>
<evidence type="ECO:0000259" key="6">
    <source>
        <dbReference type="PROSITE" id="PS51898"/>
    </source>
</evidence>
<dbReference type="Proteomes" id="UP000199370">
    <property type="component" value="Unassembled WGS sequence"/>
</dbReference>
<dbReference type="PANTHER" id="PTHR30349">
    <property type="entry name" value="PHAGE INTEGRASE-RELATED"/>
    <property type="match status" value="1"/>
</dbReference>
<dbReference type="GO" id="GO:0006310">
    <property type="term" value="P:DNA recombination"/>
    <property type="evidence" value="ECO:0007669"/>
    <property type="project" value="UniProtKB-KW"/>
</dbReference>
<dbReference type="STRING" id="996166.SAMN05192554_1123"/>
<protein>
    <submittedName>
        <fullName evidence="8">Site-specific recombinase XerD</fullName>
    </submittedName>
</protein>
<dbReference type="InterPro" id="IPR050090">
    <property type="entry name" value="Tyrosine_recombinase_XerCD"/>
</dbReference>
<evidence type="ECO:0000256" key="1">
    <source>
        <dbReference type="ARBA" id="ARBA00022908"/>
    </source>
</evidence>
<dbReference type="Gene3D" id="1.10.443.10">
    <property type="entry name" value="Intergrase catalytic core"/>
    <property type="match status" value="1"/>
</dbReference>
<evidence type="ECO:0000259" key="7">
    <source>
        <dbReference type="PROSITE" id="PS51900"/>
    </source>
</evidence>
<proteinExistence type="predicted"/>
<evidence type="ECO:0000256" key="4">
    <source>
        <dbReference type="PROSITE-ProRule" id="PRU01248"/>
    </source>
</evidence>
<dbReference type="GO" id="GO:0003677">
    <property type="term" value="F:DNA binding"/>
    <property type="evidence" value="ECO:0007669"/>
    <property type="project" value="UniProtKB-UniRule"/>
</dbReference>
<evidence type="ECO:0000256" key="2">
    <source>
        <dbReference type="ARBA" id="ARBA00023125"/>
    </source>
</evidence>
<keyword evidence="9" id="KW-1185">Reference proteome</keyword>
<dbReference type="GO" id="GO:0015074">
    <property type="term" value="P:DNA integration"/>
    <property type="evidence" value="ECO:0007669"/>
    <property type="project" value="UniProtKB-KW"/>
</dbReference>
<dbReference type="Pfam" id="PF00589">
    <property type="entry name" value="Phage_integrase"/>
    <property type="match status" value="1"/>
</dbReference>
<dbReference type="PANTHER" id="PTHR30349:SF41">
    <property type="entry name" value="INTEGRASE_RECOMBINASE PROTEIN MJ0367-RELATED"/>
    <property type="match status" value="1"/>
</dbReference>
<sequence>MKSADEATNPLADISVVTEPSAEVLNERQQIDYRSQREQCLDWLLVFGKDPKQADGYAHSTVKNRSHRMDQFYRWMWSEENGYTTNVTHEHADAYLRHLARQDKSNAHKDNCKKALQMLYKWREHEHGLDEWDPEISFSTGHKTTAPRDYLTREERGLIREAALEYGSVPARSGLSAEERDRWNAYLAQRFEKPKGAVTAEDWDRANGWKVPSIVSVSLDAALRPIEVERAVTSWVDIENAVLRIPKEDSSKNTGHWIVGLQDRTAETLGRWLEQREANPKYDDTDKLWLTRFGNTYGSSSLRNVLRRLCDEAGIDYENRQMSWYSIRHSTGTYMTREEDLAAAQTQLRHKSPETTMKYDQAPLEDRQDALDRMG</sequence>
<dbReference type="InterPro" id="IPR002104">
    <property type="entry name" value="Integrase_catalytic"/>
</dbReference>
<reference evidence="8 9" key="1">
    <citation type="submission" date="2016-10" db="EMBL/GenBank/DDBJ databases">
        <authorList>
            <person name="de Groot N.N."/>
        </authorList>
    </citation>
    <scope>NUCLEOTIDE SEQUENCE [LARGE SCALE GENOMIC DNA]</scope>
    <source>
        <strain evidence="9">EB21,IBRC-M 10013,KCTC 4048</strain>
    </source>
</reference>
<keyword evidence="1" id="KW-0229">DNA integration</keyword>
<feature type="region of interest" description="Disordered" evidence="5">
    <location>
        <begin position="350"/>
        <end position="375"/>
    </location>
</feature>
<accession>A0A1G9XXW8</accession>
<dbReference type="PROSITE" id="PS51898">
    <property type="entry name" value="TYR_RECOMBINASE"/>
    <property type="match status" value="1"/>
</dbReference>
<dbReference type="EMBL" id="FNIA01000012">
    <property type="protein sequence ID" value="SDN01025.1"/>
    <property type="molecule type" value="Genomic_DNA"/>
</dbReference>
<dbReference type="Gene3D" id="1.10.150.130">
    <property type="match status" value="1"/>
</dbReference>
<feature type="compositionally biased region" description="Basic and acidic residues" evidence="5">
    <location>
        <begin position="364"/>
        <end position="375"/>
    </location>
</feature>
<dbReference type="SUPFAM" id="SSF56349">
    <property type="entry name" value="DNA breaking-rejoining enzymes"/>
    <property type="match status" value="1"/>
</dbReference>
<dbReference type="InterPro" id="IPR044068">
    <property type="entry name" value="CB"/>
</dbReference>
<evidence type="ECO:0000256" key="5">
    <source>
        <dbReference type="SAM" id="MobiDB-lite"/>
    </source>
</evidence>
<evidence type="ECO:0000313" key="8">
    <source>
        <dbReference type="EMBL" id="SDN01025.1"/>
    </source>
</evidence>
<organism evidence="8 9">
    <name type="scientific">Haloarchaeobius iranensis</name>
    <dbReference type="NCBI Taxonomy" id="996166"/>
    <lineage>
        <taxon>Archaea</taxon>
        <taxon>Methanobacteriati</taxon>
        <taxon>Methanobacteriota</taxon>
        <taxon>Stenosarchaea group</taxon>
        <taxon>Halobacteria</taxon>
        <taxon>Halobacteriales</taxon>
        <taxon>Halorubellaceae</taxon>
        <taxon>Haloarchaeobius</taxon>
    </lineage>
</organism>
<dbReference type="InterPro" id="IPR011010">
    <property type="entry name" value="DNA_brk_join_enz"/>
</dbReference>
<feature type="domain" description="Tyr recombinase" evidence="6">
    <location>
        <begin position="170"/>
        <end position="372"/>
    </location>
</feature>
<dbReference type="CDD" id="cd00397">
    <property type="entry name" value="DNA_BRE_C"/>
    <property type="match status" value="1"/>
</dbReference>
<dbReference type="PROSITE" id="PS51900">
    <property type="entry name" value="CB"/>
    <property type="match status" value="1"/>
</dbReference>
<evidence type="ECO:0000256" key="3">
    <source>
        <dbReference type="ARBA" id="ARBA00023172"/>
    </source>
</evidence>
<dbReference type="InterPro" id="IPR013762">
    <property type="entry name" value="Integrase-like_cat_sf"/>
</dbReference>